<dbReference type="EMBL" id="CP020083">
    <property type="protein sequence ID" value="ASR51667.1"/>
    <property type="molecule type" value="Genomic_DNA"/>
</dbReference>
<feature type="transmembrane region" description="Helical" evidence="1">
    <location>
        <begin position="330"/>
        <end position="350"/>
    </location>
</feature>
<feature type="transmembrane region" description="Helical" evidence="1">
    <location>
        <begin position="273"/>
        <end position="294"/>
    </location>
</feature>
<gene>
    <name evidence="2" type="ORF">B5J99_09505</name>
</gene>
<feature type="transmembrane region" description="Helical" evidence="1">
    <location>
        <begin position="300"/>
        <end position="318"/>
    </location>
</feature>
<keyword evidence="1" id="KW-0812">Transmembrane</keyword>
<name>A0ABN5B3Q4_9SPHN</name>
<evidence type="ECO:0000313" key="2">
    <source>
        <dbReference type="EMBL" id="ASR51667.1"/>
    </source>
</evidence>
<evidence type="ECO:0000313" key="3">
    <source>
        <dbReference type="Proteomes" id="UP000258016"/>
    </source>
</evidence>
<keyword evidence="1" id="KW-1133">Transmembrane helix</keyword>
<evidence type="ECO:0000256" key="1">
    <source>
        <dbReference type="SAM" id="Phobius"/>
    </source>
</evidence>
<dbReference type="Proteomes" id="UP000258016">
    <property type="component" value="Chromosome"/>
</dbReference>
<feature type="transmembrane region" description="Helical" evidence="1">
    <location>
        <begin position="159"/>
        <end position="187"/>
    </location>
</feature>
<feature type="transmembrane region" description="Helical" evidence="1">
    <location>
        <begin position="76"/>
        <end position="98"/>
    </location>
</feature>
<accession>A0ABN5B3Q4</accession>
<feature type="transmembrane region" description="Helical" evidence="1">
    <location>
        <begin position="244"/>
        <end position="266"/>
    </location>
</feature>
<proteinExistence type="predicted"/>
<reference evidence="2 3" key="1">
    <citation type="submission" date="2017-03" db="EMBL/GenBank/DDBJ databases">
        <title>Complete genome sequence of Blastomonas fulva degrading microcsystin LR.</title>
        <authorList>
            <person name="Lee H.-g."/>
            <person name="Jin L."/>
            <person name="oh H.-M."/>
        </authorList>
    </citation>
    <scope>NUCLEOTIDE SEQUENCE [LARGE SCALE GENOMIC DNA]</scope>
    <source>
        <strain evidence="2 3">T2</strain>
    </source>
</reference>
<feature type="transmembrane region" description="Helical" evidence="1">
    <location>
        <begin position="199"/>
        <end position="217"/>
    </location>
</feature>
<protein>
    <recommendedName>
        <fullName evidence="4">Glycosyltransferase RgtA/B/C/D-like domain-containing protein</fullName>
    </recommendedName>
</protein>
<organism evidence="2 3">
    <name type="scientific">Blastomonas fulva</name>
    <dbReference type="NCBI Taxonomy" id="1550728"/>
    <lineage>
        <taxon>Bacteria</taxon>
        <taxon>Pseudomonadati</taxon>
        <taxon>Pseudomonadota</taxon>
        <taxon>Alphaproteobacteria</taxon>
        <taxon>Sphingomonadales</taxon>
        <taxon>Sphingomonadaceae</taxon>
        <taxon>Blastomonas</taxon>
    </lineage>
</organism>
<sequence>MGSGGGSLVAVALAGVIAATLIANQPIRFPLDDAYITIANAQQIVTGAVDSYGYTRPTGATSLVHMLLLVPLGLVMAWPAASLTLALLAASAYVLGLYRALLTISSHRGVAILGNIAGFAGIKLWYQLMNGLETGLAMAAVIWTVYLAQFPDDPARRRWLAGLIGVLPFIRPELALLTAVLAIAAAARLYHQPAQLARLAALTLGVAALLAALAWAATGELVPQTAGAKVAFFGDGGLSLPDRLLIVLLSVATAPLGWVLLGLAALPMVRDGWALLAFVGAYLLASTLSLPSGLMHNDQRYLFIFVPLALAGWGALAARADVMRGRAPMIVSAGAALMIASFFLGGWSFYRDSLRITADQEQLATWAKRNLPRDARVLIHDAGYFGWQTDFALVDVVGLKSPDSIAAHRRWTLPSAGKDRGRAVDEIARKARVTHAVILDRPFWGDIAGHLRKAGWQLDPLRAGPDDDYHVYRLTPPQQRAARRE</sequence>
<keyword evidence="1" id="KW-0472">Membrane</keyword>
<keyword evidence="3" id="KW-1185">Reference proteome</keyword>
<evidence type="ECO:0008006" key="4">
    <source>
        <dbReference type="Google" id="ProtNLM"/>
    </source>
</evidence>